<feature type="transmembrane region" description="Helical" evidence="1">
    <location>
        <begin position="139"/>
        <end position="159"/>
    </location>
</feature>
<protein>
    <submittedName>
        <fullName evidence="2">Uncharacterized protein</fullName>
    </submittedName>
</protein>
<keyword evidence="1" id="KW-0812">Transmembrane</keyword>
<name>A0A137RMH0_9FLAO</name>
<proteinExistence type="predicted"/>
<dbReference type="STRING" id="1548749.LS48_02775"/>
<keyword evidence="1" id="KW-1133">Transmembrane helix</keyword>
<gene>
    <name evidence="2" type="ORF">LS48_02775</name>
</gene>
<dbReference type="AlphaFoldDB" id="A0A137RMH0"/>
<sequence>MTDRLIKRNKIRTWDYISVGICICFSIYFLTTHQVEFETRKPIVFYSFGLYFFTLFFNYGHLRNINLWIIWFGLSIIQIIIYYKHGLDNTDWPAIRGLRNFWLYLILFQILRWLSLKLQKREFVTLSRSLKDLHDDREFKFWDYLLFIPAIALIFILQII</sequence>
<feature type="transmembrane region" description="Helical" evidence="1">
    <location>
        <begin position="101"/>
        <end position="118"/>
    </location>
</feature>
<dbReference type="EMBL" id="JRWG01000001">
    <property type="protein sequence ID" value="KXO01392.1"/>
    <property type="molecule type" value="Genomic_DNA"/>
</dbReference>
<keyword evidence="3" id="KW-1185">Reference proteome</keyword>
<comment type="caution">
    <text evidence="2">The sequence shown here is derived from an EMBL/GenBank/DDBJ whole genome shotgun (WGS) entry which is preliminary data.</text>
</comment>
<reference evidence="2 3" key="2">
    <citation type="journal article" date="2016" name="Int. J. Syst. Evol. Microbiol.">
        <title>Vitellibacter aquimaris sp. nov., a marine bacterium isolated from seawater.</title>
        <authorList>
            <person name="Thevarajoo S."/>
            <person name="Selvaratnam C."/>
            <person name="Goh K.M."/>
            <person name="Hong K.W."/>
            <person name="Chan X.Y."/>
            <person name="Chan K.G."/>
            <person name="Chong C.S."/>
        </authorList>
    </citation>
    <scope>NUCLEOTIDE SEQUENCE [LARGE SCALE GENOMIC DNA]</scope>
    <source>
        <strain evidence="2 3">D-24</strain>
    </source>
</reference>
<evidence type="ECO:0000256" key="1">
    <source>
        <dbReference type="SAM" id="Phobius"/>
    </source>
</evidence>
<reference evidence="3" key="1">
    <citation type="submission" date="2014-10" db="EMBL/GenBank/DDBJ databases">
        <title>Genome sequencing of Vitellibacter sp. D-24.</title>
        <authorList>
            <person name="Thevarajoo S."/>
            <person name="Selvaratnam C."/>
            <person name="Goh K.M."/>
            <person name="Chong C.S."/>
        </authorList>
    </citation>
    <scope>NUCLEOTIDE SEQUENCE [LARGE SCALE GENOMIC DNA]</scope>
    <source>
        <strain evidence="3">D-24</strain>
    </source>
</reference>
<evidence type="ECO:0000313" key="3">
    <source>
        <dbReference type="Proteomes" id="UP000070138"/>
    </source>
</evidence>
<keyword evidence="1" id="KW-0472">Membrane</keyword>
<feature type="transmembrane region" description="Helical" evidence="1">
    <location>
        <begin position="12"/>
        <end position="31"/>
    </location>
</feature>
<dbReference type="Proteomes" id="UP000070138">
    <property type="component" value="Unassembled WGS sequence"/>
</dbReference>
<accession>A0A137RMH0</accession>
<feature type="transmembrane region" description="Helical" evidence="1">
    <location>
        <begin position="67"/>
        <end position="85"/>
    </location>
</feature>
<feature type="transmembrane region" description="Helical" evidence="1">
    <location>
        <begin position="43"/>
        <end position="60"/>
    </location>
</feature>
<organism evidence="2 3">
    <name type="scientific">Aequorivita aquimaris</name>
    <dbReference type="NCBI Taxonomy" id="1548749"/>
    <lineage>
        <taxon>Bacteria</taxon>
        <taxon>Pseudomonadati</taxon>
        <taxon>Bacteroidota</taxon>
        <taxon>Flavobacteriia</taxon>
        <taxon>Flavobacteriales</taxon>
        <taxon>Flavobacteriaceae</taxon>
        <taxon>Aequorivita</taxon>
    </lineage>
</organism>
<evidence type="ECO:0000313" key="2">
    <source>
        <dbReference type="EMBL" id="KXO01392.1"/>
    </source>
</evidence>